<evidence type="ECO:0000256" key="3">
    <source>
        <dbReference type="ARBA" id="ARBA00023295"/>
    </source>
</evidence>
<protein>
    <submittedName>
        <fullName evidence="6">Beta-glucosidase</fullName>
    </submittedName>
</protein>
<evidence type="ECO:0000256" key="2">
    <source>
        <dbReference type="ARBA" id="ARBA00022801"/>
    </source>
</evidence>
<evidence type="ECO:0000313" key="7">
    <source>
        <dbReference type="Proteomes" id="UP000231292"/>
    </source>
</evidence>
<name>A0A2G9YJT8_9BACT</name>
<dbReference type="EMBL" id="PCRK01000058">
    <property type="protein sequence ID" value="PIP19484.1"/>
    <property type="molecule type" value="Genomic_DNA"/>
</dbReference>
<feature type="active site" description="Nucleophile" evidence="4">
    <location>
        <position position="321"/>
    </location>
</feature>
<dbReference type="Gene3D" id="3.20.20.80">
    <property type="entry name" value="Glycosidases"/>
    <property type="match status" value="1"/>
</dbReference>
<evidence type="ECO:0000256" key="5">
    <source>
        <dbReference type="RuleBase" id="RU003690"/>
    </source>
</evidence>
<dbReference type="AlphaFoldDB" id="A0A2G9YJT8"/>
<evidence type="ECO:0000256" key="4">
    <source>
        <dbReference type="PROSITE-ProRule" id="PRU10055"/>
    </source>
</evidence>
<keyword evidence="2" id="KW-0378">Hydrolase</keyword>
<evidence type="ECO:0000256" key="1">
    <source>
        <dbReference type="ARBA" id="ARBA00010838"/>
    </source>
</evidence>
<dbReference type="PRINTS" id="PR00131">
    <property type="entry name" value="GLHYDRLASE1"/>
</dbReference>
<sequence>MYNFPRDFLWGAATSAYQVEGNNSFSDWWKYELAGKLKYHSGQACRHYDLYNQDFDLAKELNHNCHRLSIEWSRIEPEEGKFSSNELEHYKEVILALKKRGLEPIVTLHHFTNPIWFSELGAWALRHPDKYFLCYVAKVVEALGKDVRFWVTINEPMVYLYYSYLLGAWPPQEKSLVKTKIVMDNLLRAHIKAYRLIADIYKKNKLNRPMISIAQNMRAFVPHIPTLRNKLAAYLEVKSFNLEFIKKSIRAKALDFLGVNYYSRSLVELKGWGIKNFNMNVCDGEPSDLKKNSLGWDIYPEGLYSVLMALKRYKLPVFILENGICTDNDSLRWDFIREHLKQLNMAMESGVKVLGYVYWSLIDNYEWDKGFGPRFGLIGIDYNTYKRTIRESARKFAQVCLDCEL</sequence>
<proteinExistence type="inferred from homology"/>
<organism evidence="6 7">
    <name type="scientific">Candidatus Sherwoodlollariibacterium unditelluris</name>
    <dbReference type="NCBI Taxonomy" id="1974757"/>
    <lineage>
        <taxon>Bacteria</taxon>
        <taxon>Pseudomonadati</taxon>
        <taxon>Candidatus Omnitrophota</taxon>
        <taxon>Candidatus Sherwoodlollariibacterium</taxon>
    </lineage>
</organism>
<reference evidence="6 7" key="1">
    <citation type="submission" date="2017-09" db="EMBL/GenBank/DDBJ databases">
        <title>Depth-based differentiation of microbial function through sediment-hosted aquifers and enrichment of novel symbionts in the deep terrestrial subsurface.</title>
        <authorList>
            <person name="Probst A.J."/>
            <person name="Ladd B."/>
            <person name="Jarett J.K."/>
            <person name="Geller-Mcgrath D.E."/>
            <person name="Sieber C.M."/>
            <person name="Emerson J.B."/>
            <person name="Anantharaman K."/>
            <person name="Thomas B.C."/>
            <person name="Malmstrom R."/>
            <person name="Stieglmeier M."/>
            <person name="Klingl A."/>
            <person name="Woyke T."/>
            <person name="Ryan C.M."/>
            <person name="Banfield J.F."/>
        </authorList>
    </citation>
    <scope>NUCLEOTIDE SEQUENCE [LARGE SCALE GENOMIC DNA]</scope>
    <source>
        <strain evidence="6">CG23_combo_of_CG06-09_8_20_14_all_41_10</strain>
    </source>
</reference>
<dbReference type="PANTHER" id="PTHR10353:SF209">
    <property type="entry name" value="GALACTOLIPID GALACTOSYLTRANSFERASE SFR2, CHLOROPLASTIC"/>
    <property type="match status" value="1"/>
</dbReference>
<dbReference type="Pfam" id="PF00232">
    <property type="entry name" value="Glyco_hydro_1"/>
    <property type="match status" value="2"/>
</dbReference>
<dbReference type="PROSITE" id="PS00572">
    <property type="entry name" value="GLYCOSYL_HYDROL_F1_1"/>
    <property type="match status" value="1"/>
</dbReference>
<accession>A0A2G9YJT8</accession>
<dbReference type="InterPro" id="IPR018120">
    <property type="entry name" value="Glyco_hydro_1_AS"/>
</dbReference>
<evidence type="ECO:0000313" key="6">
    <source>
        <dbReference type="EMBL" id="PIP19484.1"/>
    </source>
</evidence>
<dbReference type="GO" id="GO:0005975">
    <property type="term" value="P:carbohydrate metabolic process"/>
    <property type="evidence" value="ECO:0007669"/>
    <property type="project" value="InterPro"/>
</dbReference>
<dbReference type="InterPro" id="IPR001360">
    <property type="entry name" value="Glyco_hydro_1"/>
</dbReference>
<comment type="similarity">
    <text evidence="1 5">Belongs to the glycosyl hydrolase 1 family.</text>
</comment>
<dbReference type="Proteomes" id="UP000231292">
    <property type="component" value="Unassembled WGS sequence"/>
</dbReference>
<dbReference type="SUPFAM" id="SSF51445">
    <property type="entry name" value="(Trans)glycosidases"/>
    <property type="match status" value="1"/>
</dbReference>
<dbReference type="InterPro" id="IPR017853">
    <property type="entry name" value="GH"/>
</dbReference>
<gene>
    <name evidence="6" type="ORF">COX41_02640</name>
</gene>
<dbReference type="PANTHER" id="PTHR10353">
    <property type="entry name" value="GLYCOSYL HYDROLASE"/>
    <property type="match status" value="1"/>
</dbReference>
<keyword evidence="3" id="KW-0326">Glycosidase</keyword>
<dbReference type="GO" id="GO:0008422">
    <property type="term" value="F:beta-glucosidase activity"/>
    <property type="evidence" value="ECO:0007669"/>
    <property type="project" value="TreeGrafter"/>
</dbReference>
<comment type="caution">
    <text evidence="6">The sequence shown here is derived from an EMBL/GenBank/DDBJ whole genome shotgun (WGS) entry which is preliminary data.</text>
</comment>